<keyword evidence="11" id="KW-1185">Reference proteome</keyword>
<feature type="transmembrane region" description="Helical" evidence="8">
    <location>
        <begin position="328"/>
        <end position="348"/>
    </location>
</feature>
<proteinExistence type="predicted"/>
<evidence type="ECO:0000256" key="2">
    <source>
        <dbReference type="ARBA" id="ARBA00022448"/>
    </source>
</evidence>
<dbReference type="PANTHER" id="PTHR23522">
    <property type="entry name" value="BLL5896 PROTEIN"/>
    <property type="match status" value="1"/>
</dbReference>
<feature type="transmembrane region" description="Helical" evidence="8">
    <location>
        <begin position="215"/>
        <end position="240"/>
    </location>
</feature>
<dbReference type="SUPFAM" id="SSF103473">
    <property type="entry name" value="MFS general substrate transporter"/>
    <property type="match status" value="1"/>
</dbReference>
<protein>
    <submittedName>
        <fullName evidence="10">Major facilitator superfamily MFS_1</fullName>
    </submittedName>
</protein>
<evidence type="ECO:0000256" key="7">
    <source>
        <dbReference type="ARBA" id="ARBA00023136"/>
    </source>
</evidence>
<keyword evidence="4" id="KW-0997">Cell inner membrane</keyword>
<evidence type="ECO:0000256" key="6">
    <source>
        <dbReference type="ARBA" id="ARBA00022989"/>
    </source>
</evidence>
<feature type="transmembrane region" description="Helical" evidence="8">
    <location>
        <begin position="21"/>
        <end position="40"/>
    </location>
</feature>
<name>C7NQ19_HALUD</name>
<dbReference type="GO" id="GO:0015528">
    <property type="term" value="F:lactose:proton symporter activity"/>
    <property type="evidence" value="ECO:0007669"/>
    <property type="project" value="TreeGrafter"/>
</dbReference>
<feature type="transmembrane region" description="Helical" evidence="8">
    <location>
        <begin position="252"/>
        <end position="270"/>
    </location>
</feature>
<feature type="transmembrane region" description="Helical" evidence="8">
    <location>
        <begin position="277"/>
        <end position="295"/>
    </location>
</feature>
<evidence type="ECO:0000313" key="10">
    <source>
        <dbReference type="EMBL" id="ACV11763.1"/>
    </source>
</evidence>
<feature type="domain" description="Major facilitator superfamily (MFS) profile" evidence="9">
    <location>
        <begin position="1"/>
        <end position="197"/>
    </location>
</feature>
<feature type="transmembrane region" description="Helical" evidence="8">
    <location>
        <begin position="174"/>
        <end position="194"/>
    </location>
</feature>
<evidence type="ECO:0000256" key="3">
    <source>
        <dbReference type="ARBA" id="ARBA00022475"/>
    </source>
</evidence>
<feature type="transmembrane region" description="Helical" evidence="8">
    <location>
        <begin position="52"/>
        <end position="73"/>
    </location>
</feature>
<keyword evidence="5 8" id="KW-0812">Transmembrane</keyword>
<sequence>MTDRRLLSVVQKLLDSAGTEYRYHVIYFSYYFALNGMVTFRNAYFDEIGLTGSQMGLIGALLVAGGLVAQPAWGVLADKTGATRGIMLTGAIVSGISILLFPLAAHTPWEFSLMIVATLFVSSFRAPILPIANSMVLSKGLSYGQIRAAGSLAFGLGSLFIGWVATFFGLSVIFYLYAAGMAFLAVLVKGLEKPRADISPDLKRDAIRLLGNQRFILLLFIAVVIPGAFAGADAFLSVYLRELTGGDSITGVAWLVKTFTEAVVFVWLSRHSFDNRTLLTVGGVVTMAAYLVLGLTQAAPIAVGVMIVSGSGVAFFIYAAVNMAHKYAPVALAATAQTLLSSIGMGVGRASSQLGSGWLVDTVGVQSLYLFLAAAAAIATVVSLRFHVTRLRSAIGRRT</sequence>
<keyword evidence="6 8" id="KW-1133">Transmembrane helix</keyword>
<dbReference type="HOGENOM" id="CLU_013133_6_1_2"/>
<dbReference type="GeneID" id="8383867"/>
<evidence type="ECO:0000313" key="11">
    <source>
        <dbReference type="Proteomes" id="UP000002071"/>
    </source>
</evidence>
<dbReference type="eggNOG" id="arCOG00130">
    <property type="taxonomic scope" value="Archaea"/>
</dbReference>
<evidence type="ECO:0000256" key="1">
    <source>
        <dbReference type="ARBA" id="ARBA00004429"/>
    </source>
</evidence>
<feature type="transmembrane region" description="Helical" evidence="8">
    <location>
        <begin position="111"/>
        <end position="136"/>
    </location>
</feature>
<dbReference type="GO" id="GO:0005886">
    <property type="term" value="C:plasma membrane"/>
    <property type="evidence" value="ECO:0007669"/>
    <property type="project" value="UniProtKB-SubCell"/>
</dbReference>
<dbReference type="EMBL" id="CP001687">
    <property type="protein sequence ID" value="ACV11763.1"/>
    <property type="molecule type" value="Genomic_DNA"/>
</dbReference>
<feature type="transmembrane region" description="Helical" evidence="8">
    <location>
        <begin position="85"/>
        <end position="105"/>
    </location>
</feature>
<evidence type="ECO:0000256" key="5">
    <source>
        <dbReference type="ARBA" id="ARBA00022692"/>
    </source>
</evidence>
<feature type="transmembrane region" description="Helical" evidence="8">
    <location>
        <begin position="368"/>
        <end position="388"/>
    </location>
</feature>
<evidence type="ECO:0000256" key="4">
    <source>
        <dbReference type="ARBA" id="ARBA00022519"/>
    </source>
</evidence>
<dbReference type="Pfam" id="PF12832">
    <property type="entry name" value="MFS_1_like"/>
    <property type="match status" value="1"/>
</dbReference>
<dbReference type="InterPro" id="IPR036259">
    <property type="entry name" value="MFS_trans_sf"/>
</dbReference>
<keyword evidence="3" id="KW-1003">Cell membrane</keyword>
<dbReference type="AlphaFoldDB" id="C7NQ19"/>
<dbReference type="Gene3D" id="1.20.1250.20">
    <property type="entry name" value="MFS general substrate transporter like domains"/>
    <property type="match status" value="2"/>
</dbReference>
<dbReference type="RefSeq" id="WP_015789337.1">
    <property type="nucleotide sequence ID" value="NC_013158.1"/>
</dbReference>
<dbReference type="KEGG" id="hut:Huta_1588"/>
<dbReference type="InterPro" id="IPR020846">
    <property type="entry name" value="MFS_dom"/>
</dbReference>
<feature type="transmembrane region" description="Helical" evidence="8">
    <location>
        <begin position="301"/>
        <end position="321"/>
    </location>
</feature>
<dbReference type="PANTHER" id="PTHR23522:SF10">
    <property type="entry name" value="3-PHENYLPROPIONIC ACID TRANSPORTER-RELATED"/>
    <property type="match status" value="1"/>
</dbReference>
<accession>C7NQ19</accession>
<evidence type="ECO:0000259" key="9">
    <source>
        <dbReference type="PROSITE" id="PS50850"/>
    </source>
</evidence>
<keyword evidence="2" id="KW-0813">Transport</keyword>
<dbReference type="PROSITE" id="PS50850">
    <property type="entry name" value="MFS"/>
    <property type="match status" value="1"/>
</dbReference>
<gene>
    <name evidence="10" type="ordered locus">Huta_1588</name>
</gene>
<reference evidence="10 11" key="1">
    <citation type="journal article" date="2009" name="Stand. Genomic Sci.">
        <title>Complete genome sequence of Halorhabdus utahensis type strain (AX-2).</title>
        <authorList>
            <person name="Anderson I."/>
            <person name="Tindall B.J."/>
            <person name="Pomrenke H."/>
            <person name="Goker M."/>
            <person name="Lapidus A."/>
            <person name="Nolan M."/>
            <person name="Copeland A."/>
            <person name="Glavina Del Rio T."/>
            <person name="Chen F."/>
            <person name="Tice H."/>
            <person name="Cheng J.F."/>
            <person name="Lucas S."/>
            <person name="Chertkov O."/>
            <person name="Bruce D."/>
            <person name="Brettin T."/>
            <person name="Detter J.C."/>
            <person name="Han C."/>
            <person name="Goodwin L."/>
            <person name="Land M."/>
            <person name="Hauser L."/>
            <person name="Chang Y.J."/>
            <person name="Jeffries C.D."/>
            <person name="Pitluck S."/>
            <person name="Pati A."/>
            <person name="Mavromatis K."/>
            <person name="Ivanova N."/>
            <person name="Ovchinnikova G."/>
            <person name="Chen A."/>
            <person name="Palaniappan K."/>
            <person name="Chain P."/>
            <person name="Rohde M."/>
            <person name="Bristow J."/>
            <person name="Eisen J.A."/>
            <person name="Markowitz V."/>
            <person name="Hugenholtz P."/>
            <person name="Kyrpides N.C."/>
            <person name="Klenk H.P."/>
        </authorList>
    </citation>
    <scope>NUCLEOTIDE SEQUENCE [LARGE SCALE GENOMIC DNA]</scope>
    <source>
        <strain evidence="11">DSM 12940 / JCM 11049 / AX-2</strain>
    </source>
</reference>
<feature type="transmembrane region" description="Helical" evidence="8">
    <location>
        <begin position="148"/>
        <end position="168"/>
    </location>
</feature>
<dbReference type="InterPro" id="IPR024989">
    <property type="entry name" value="MFS_assoc_dom"/>
</dbReference>
<dbReference type="GO" id="GO:0030395">
    <property type="term" value="F:lactose binding"/>
    <property type="evidence" value="ECO:0007669"/>
    <property type="project" value="TreeGrafter"/>
</dbReference>
<dbReference type="Proteomes" id="UP000002071">
    <property type="component" value="Chromosome"/>
</dbReference>
<evidence type="ECO:0000256" key="8">
    <source>
        <dbReference type="SAM" id="Phobius"/>
    </source>
</evidence>
<comment type="subcellular location">
    <subcellularLocation>
        <location evidence="1">Cell inner membrane</location>
        <topology evidence="1">Multi-pass membrane protein</topology>
    </subcellularLocation>
</comment>
<organism evidence="10 11">
    <name type="scientific">Halorhabdus utahensis (strain DSM 12940 / JCM 11049 / AX-2)</name>
    <dbReference type="NCBI Taxonomy" id="519442"/>
    <lineage>
        <taxon>Archaea</taxon>
        <taxon>Methanobacteriati</taxon>
        <taxon>Methanobacteriota</taxon>
        <taxon>Stenosarchaea group</taxon>
        <taxon>Halobacteria</taxon>
        <taxon>Halobacteriales</taxon>
        <taxon>Haloarculaceae</taxon>
        <taxon>Halorhabdus</taxon>
    </lineage>
</organism>
<keyword evidence="7 8" id="KW-0472">Membrane</keyword>